<evidence type="ECO:0000256" key="1">
    <source>
        <dbReference type="SAM" id="MobiDB-lite"/>
    </source>
</evidence>
<feature type="compositionally biased region" description="Polar residues" evidence="1">
    <location>
        <begin position="64"/>
        <end position="75"/>
    </location>
</feature>
<sequence>MNRLCYYRQHYSSEPQGQLNYHQYPISSSILISSYEDFKTSRRRLRNLQDDAKEISEKLRDELNATSVPAGTDGNSYDDEDGEDPNNHLLAEYWSSFPTNNPYDSGQIPATDNVDASPSATFQEINQDESFVQIPAPLYAIFLENDEDDPFVQISPENNGYTSLDGLTSPFITPPQSSEDISLPLEPSEDIYRINGRGYGRTRRTRKLIVDARKTGRKYEI</sequence>
<evidence type="ECO:0000313" key="2">
    <source>
        <dbReference type="EMBL" id="CAD6446942.1"/>
    </source>
</evidence>
<dbReference type="OrthoDB" id="3439169at2759"/>
<feature type="region of interest" description="Disordered" evidence="1">
    <location>
        <begin position="60"/>
        <end position="88"/>
    </location>
</feature>
<gene>
    <name evidence="2" type="ORF">SCLTRI_LOCUS6734</name>
</gene>
<dbReference type="Proteomes" id="UP000624404">
    <property type="component" value="Unassembled WGS sequence"/>
</dbReference>
<accession>A0A8H2ZPQ5</accession>
<proteinExistence type="predicted"/>
<dbReference type="AlphaFoldDB" id="A0A8H2ZPQ5"/>
<comment type="caution">
    <text evidence="2">The sequence shown here is derived from an EMBL/GenBank/DDBJ whole genome shotgun (WGS) entry which is preliminary data.</text>
</comment>
<name>A0A8H2ZPQ5_9HELO</name>
<dbReference type="EMBL" id="CAJHIA010000023">
    <property type="protein sequence ID" value="CAD6446942.1"/>
    <property type="molecule type" value="Genomic_DNA"/>
</dbReference>
<keyword evidence="3" id="KW-1185">Reference proteome</keyword>
<protein>
    <submittedName>
        <fullName evidence="2">E69ae59f-bc29-45bd-8069-c3230145b024</fullName>
    </submittedName>
</protein>
<organism evidence="2 3">
    <name type="scientific">Sclerotinia trifoliorum</name>
    <dbReference type="NCBI Taxonomy" id="28548"/>
    <lineage>
        <taxon>Eukaryota</taxon>
        <taxon>Fungi</taxon>
        <taxon>Dikarya</taxon>
        <taxon>Ascomycota</taxon>
        <taxon>Pezizomycotina</taxon>
        <taxon>Leotiomycetes</taxon>
        <taxon>Helotiales</taxon>
        <taxon>Sclerotiniaceae</taxon>
        <taxon>Sclerotinia</taxon>
    </lineage>
</organism>
<reference evidence="2" key="1">
    <citation type="submission" date="2020-10" db="EMBL/GenBank/DDBJ databases">
        <authorList>
            <person name="Kusch S."/>
        </authorList>
    </citation>
    <scope>NUCLEOTIDE SEQUENCE</scope>
    <source>
        <strain evidence="2">SwB9</strain>
    </source>
</reference>
<evidence type="ECO:0000313" key="3">
    <source>
        <dbReference type="Proteomes" id="UP000624404"/>
    </source>
</evidence>